<name>A0A285D4V9_9BACI</name>
<accession>A0A285D4V9</accession>
<organism evidence="2 3">
    <name type="scientific">Bacillus oleivorans</name>
    <dbReference type="NCBI Taxonomy" id="1448271"/>
    <lineage>
        <taxon>Bacteria</taxon>
        <taxon>Bacillati</taxon>
        <taxon>Bacillota</taxon>
        <taxon>Bacilli</taxon>
        <taxon>Bacillales</taxon>
        <taxon>Bacillaceae</taxon>
        <taxon>Bacillus</taxon>
    </lineage>
</organism>
<reference evidence="2 3" key="1">
    <citation type="submission" date="2017-08" db="EMBL/GenBank/DDBJ databases">
        <authorList>
            <person name="de Groot N.N."/>
        </authorList>
    </citation>
    <scope>NUCLEOTIDE SEQUENCE [LARGE SCALE GENOMIC DNA]</scope>
    <source>
        <strain evidence="2 3">JC228</strain>
    </source>
</reference>
<protein>
    <submittedName>
        <fullName evidence="2">Uncharacterized protein YjaZ</fullName>
    </submittedName>
</protein>
<proteinExistence type="predicted"/>
<keyword evidence="3" id="KW-1185">Reference proteome</keyword>
<dbReference type="AlphaFoldDB" id="A0A285D4V9"/>
<gene>
    <name evidence="2" type="ORF">SAMN05877753_108221</name>
</gene>
<feature type="domain" description="DUF2268" evidence="1">
    <location>
        <begin position="64"/>
        <end position="255"/>
    </location>
</feature>
<sequence>MAVIQTDKWYENADANFDNILEKLPFKSHSISINELENILLTHGLHPNFNSGKNLIKILQNKEIWRLIKFYYQKYKRIWKGPDIPIYILPMNTRSRSLMRDTNGKSGVAFPEALYLFLSDQPTKKEIEALFVHEYHHACRFQAIKNKVPYLTLLDSLVMEGLAEHAVLEYCGKNYIAKWSRMYSEDQLKYWWKRWFYPNLSTRREKKLHDLLLYGRKMFPTMVGYSVGFFLISEFRKEENFSTKAFIGEPAETFLLDLD</sequence>
<dbReference type="InterPro" id="IPR018728">
    <property type="entry name" value="DUF2268"/>
</dbReference>
<dbReference type="RefSeq" id="WP_097159844.1">
    <property type="nucleotide sequence ID" value="NZ_JBEPMQ010000008.1"/>
</dbReference>
<evidence type="ECO:0000313" key="2">
    <source>
        <dbReference type="EMBL" id="SNX74193.1"/>
    </source>
</evidence>
<dbReference type="OrthoDB" id="2449457at2"/>
<evidence type="ECO:0000313" key="3">
    <source>
        <dbReference type="Proteomes" id="UP000219546"/>
    </source>
</evidence>
<evidence type="ECO:0000259" key="1">
    <source>
        <dbReference type="Pfam" id="PF10026"/>
    </source>
</evidence>
<dbReference type="EMBL" id="OAOP01000008">
    <property type="protein sequence ID" value="SNX74193.1"/>
    <property type="molecule type" value="Genomic_DNA"/>
</dbReference>
<dbReference type="Proteomes" id="UP000219546">
    <property type="component" value="Unassembled WGS sequence"/>
</dbReference>
<dbReference type="Pfam" id="PF10026">
    <property type="entry name" value="DUF2268"/>
    <property type="match status" value="1"/>
</dbReference>